<proteinExistence type="predicted"/>
<gene>
    <name evidence="1" type="ORF">DC094_01615</name>
</gene>
<dbReference type="EMBL" id="QDDL01000001">
    <property type="protein sequence ID" value="PVZ71751.1"/>
    <property type="molecule type" value="Genomic_DNA"/>
</dbReference>
<keyword evidence="2" id="KW-1185">Reference proteome</keyword>
<organism evidence="1 2">
    <name type="scientific">Pelagibaculum spongiae</name>
    <dbReference type="NCBI Taxonomy" id="2080658"/>
    <lineage>
        <taxon>Bacteria</taxon>
        <taxon>Pseudomonadati</taxon>
        <taxon>Pseudomonadota</taxon>
        <taxon>Gammaproteobacteria</taxon>
        <taxon>Oceanospirillales</taxon>
        <taxon>Pelagibaculum</taxon>
    </lineage>
</organism>
<name>A0A2V1GX49_9GAMM</name>
<reference evidence="1 2" key="1">
    <citation type="submission" date="2018-04" db="EMBL/GenBank/DDBJ databases">
        <title>Thalassorhabdus spongiae gen. nov., sp. nov., isolated from a marine sponge in South-West Iceland.</title>
        <authorList>
            <person name="Knobloch S."/>
            <person name="Daussin A."/>
            <person name="Johannsson R."/>
            <person name="Marteinsson V.T."/>
        </authorList>
    </citation>
    <scope>NUCLEOTIDE SEQUENCE [LARGE SCALE GENOMIC DNA]</scope>
    <source>
        <strain evidence="1 2">Hp12</strain>
    </source>
</reference>
<evidence type="ECO:0000313" key="2">
    <source>
        <dbReference type="Proteomes" id="UP000244906"/>
    </source>
</evidence>
<evidence type="ECO:0000313" key="1">
    <source>
        <dbReference type="EMBL" id="PVZ71751.1"/>
    </source>
</evidence>
<sequence length="106" mass="12282">MWVASKFPFAKPKSVNGHKKQWHFLPSIAGHNPTADDLSNITEEVYEHIRKQMLRKDKEKDLYKFIVGPKKNYSQNKWVVKVDDIIEKMKENDFVVINALAGVVGK</sequence>
<dbReference type="Proteomes" id="UP000244906">
    <property type="component" value="Unassembled WGS sequence"/>
</dbReference>
<accession>A0A2V1GX49</accession>
<protein>
    <submittedName>
        <fullName evidence="1">Uncharacterized protein</fullName>
    </submittedName>
</protein>
<comment type="caution">
    <text evidence="1">The sequence shown here is derived from an EMBL/GenBank/DDBJ whole genome shotgun (WGS) entry which is preliminary data.</text>
</comment>
<dbReference type="AlphaFoldDB" id="A0A2V1GX49"/>